<dbReference type="InterPro" id="IPR052245">
    <property type="entry name" value="Plant_Stress_Dev_TF"/>
</dbReference>
<accession>A0A146K592</accession>
<dbReference type="GO" id="GO:0009751">
    <property type="term" value="P:response to salicylic acid"/>
    <property type="evidence" value="ECO:0007669"/>
    <property type="project" value="TreeGrafter"/>
</dbReference>
<reference evidence="6" key="1">
    <citation type="submission" date="2015-07" db="EMBL/GenBank/DDBJ databases">
        <title>Adaptation to a free-living lifestyle via gene acquisitions in the diplomonad Trepomonas sp. PC1.</title>
        <authorList>
            <person name="Xu F."/>
            <person name="Jerlstrom-Hultqvist J."/>
            <person name="Kolisko M."/>
            <person name="Simpson A.G.B."/>
            <person name="Roger A.J."/>
            <person name="Svard S.G."/>
            <person name="Andersson J.O."/>
        </authorList>
    </citation>
    <scope>NUCLEOTIDE SEQUENCE</scope>
    <source>
        <strain evidence="6">PC1</strain>
    </source>
</reference>
<dbReference type="AlphaFoldDB" id="A0A146K592"/>
<sequence length="258" mass="30375">MKTETDKLNNRLITIEQQMEQLLQIYKLDAEQHKQQQIPSMELFPDISIQGTKKQQSEDEKKRYWTDEEHLMYLQGLFMFGKSDVNSIQQLISTRAIDQIRSHQQKYLLKLDKCLKEVDQQFSSLLNQFKDMTKRLSPKWEGISQILQSLKFSAPKVVDETLLHYQDLPIEVFTTWSQNMVQFNSVVNKQTAEEHLSVKSSLLSQKPLEFLLRAILVYVQFDKIKDMYVMSIYNFSQAVGISFVDAVSYVYMIQVCFM</sequence>
<protein>
    <submittedName>
        <fullName evidence="6">Myb-like DNA-binding domain-containing protein</fullName>
    </submittedName>
</protein>
<dbReference type="Gene3D" id="1.20.58.1880">
    <property type="match status" value="1"/>
</dbReference>
<keyword evidence="1" id="KW-0805">Transcription regulation</keyword>
<feature type="coiled-coil region" evidence="5">
    <location>
        <begin position="5"/>
        <end position="36"/>
    </location>
</feature>
<gene>
    <name evidence="6" type="ORF">TPC1_16809</name>
</gene>
<dbReference type="EMBL" id="GDID01005058">
    <property type="protein sequence ID" value="JAP91548.1"/>
    <property type="molecule type" value="Transcribed_RNA"/>
</dbReference>
<evidence type="ECO:0000256" key="5">
    <source>
        <dbReference type="SAM" id="Coils"/>
    </source>
</evidence>
<proteinExistence type="predicted"/>
<keyword evidence="4" id="KW-0539">Nucleus</keyword>
<organism evidence="6">
    <name type="scientific">Trepomonas sp. PC1</name>
    <dbReference type="NCBI Taxonomy" id="1076344"/>
    <lineage>
        <taxon>Eukaryota</taxon>
        <taxon>Metamonada</taxon>
        <taxon>Diplomonadida</taxon>
        <taxon>Hexamitidae</taxon>
        <taxon>Hexamitinae</taxon>
        <taxon>Trepomonas</taxon>
    </lineage>
</organism>
<dbReference type="GO" id="GO:0006355">
    <property type="term" value="P:regulation of DNA-templated transcription"/>
    <property type="evidence" value="ECO:0007669"/>
    <property type="project" value="UniProtKB-ARBA"/>
</dbReference>
<dbReference type="InterPro" id="IPR009057">
    <property type="entry name" value="Homeodomain-like_sf"/>
</dbReference>
<keyword evidence="5" id="KW-0175">Coiled coil</keyword>
<evidence type="ECO:0000313" key="6">
    <source>
        <dbReference type="EMBL" id="JAP91548.1"/>
    </source>
</evidence>
<evidence type="ECO:0000256" key="2">
    <source>
        <dbReference type="ARBA" id="ARBA00023125"/>
    </source>
</evidence>
<dbReference type="GO" id="GO:0009739">
    <property type="term" value="P:response to gibberellin"/>
    <property type="evidence" value="ECO:0007669"/>
    <property type="project" value="TreeGrafter"/>
</dbReference>
<evidence type="ECO:0000256" key="4">
    <source>
        <dbReference type="ARBA" id="ARBA00023242"/>
    </source>
</evidence>
<evidence type="ECO:0000256" key="1">
    <source>
        <dbReference type="ARBA" id="ARBA00023015"/>
    </source>
</evidence>
<dbReference type="InterPro" id="IPR006447">
    <property type="entry name" value="Myb_dom_plants"/>
</dbReference>
<dbReference type="SUPFAM" id="SSF46689">
    <property type="entry name" value="Homeodomain-like"/>
    <property type="match status" value="1"/>
</dbReference>
<evidence type="ECO:0000256" key="3">
    <source>
        <dbReference type="ARBA" id="ARBA00023163"/>
    </source>
</evidence>
<keyword evidence="2 6" id="KW-0238">DNA-binding</keyword>
<dbReference type="PANTHER" id="PTHR44191">
    <property type="entry name" value="TRANSCRIPTION FACTOR KUA1"/>
    <property type="match status" value="1"/>
</dbReference>
<dbReference type="NCBIfam" id="TIGR01557">
    <property type="entry name" value="myb_SHAQKYF"/>
    <property type="match status" value="1"/>
</dbReference>
<keyword evidence="3" id="KW-0804">Transcription</keyword>
<dbReference type="PANTHER" id="PTHR44191:SF2">
    <property type="entry name" value="TRANSCRIPTION FACTOR MYBS1"/>
    <property type="match status" value="1"/>
</dbReference>
<name>A0A146K592_9EUKA</name>
<dbReference type="GO" id="GO:0003677">
    <property type="term" value="F:DNA binding"/>
    <property type="evidence" value="ECO:0007669"/>
    <property type="project" value="UniProtKB-KW"/>
</dbReference>